<dbReference type="NCBIfam" id="TIGR00756">
    <property type="entry name" value="PPR"/>
    <property type="match status" value="1"/>
</dbReference>
<dbReference type="Pfam" id="PF17177">
    <property type="entry name" value="PPR_long"/>
    <property type="match status" value="1"/>
</dbReference>
<dbReference type="VEuPathDB" id="VectorBase:LLOJ006905"/>
<keyword evidence="1" id="KW-0677">Repeat</keyword>
<dbReference type="GO" id="GO:0005634">
    <property type="term" value="C:nucleus"/>
    <property type="evidence" value="ECO:0007669"/>
    <property type="project" value="TreeGrafter"/>
</dbReference>
<dbReference type="EnsemblMetazoa" id="LLOJ006905-RA">
    <property type="protein sequence ID" value="LLOJ006905-PA"/>
    <property type="gene ID" value="LLOJ006905"/>
</dbReference>
<dbReference type="GO" id="GO:0005739">
    <property type="term" value="C:mitochondrion"/>
    <property type="evidence" value="ECO:0007669"/>
    <property type="project" value="TreeGrafter"/>
</dbReference>
<dbReference type="AlphaFoldDB" id="A0A1B0CPV6"/>
<feature type="repeat" description="PPR" evidence="2">
    <location>
        <begin position="201"/>
        <end position="235"/>
    </location>
</feature>
<evidence type="ECO:0000256" key="1">
    <source>
        <dbReference type="ARBA" id="ARBA00022737"/>
    </source>
</evidence>
<evidence type="ECO:0000256" key="2">
    <source>
        <dbReference type="PROSITE-ProRule" id="PRU00708"/>
    </source>
</evidence>
<dbReference type="PANTHER" id="PTHR46669:SF2">
    <property type="entry name" value="EG:BACN32G11.3 PROTEIN"/>
    <property type="match status" value="1"/>
</dbReference>
<dbReference type="InterPro" id="IPR011990">
    <property type="entry name" value="TPR-like_helical_dom_sf"/>
</dbReference>
<protein>
    <submittedName>
        <fullName evidence="4">Putative leucine-rich ppr motif-containing protein</fullName>
    </submittedName>
</protein>
<dbReference type="InterPro" id="IPR033443">
    <property type="entry name" value="PROP1-like_PPR_dom"/>
</dbReference>
<sequence length="1004" mass="114340">MAFRVLQRHIRIGASFNTLLKTPRVPSCPGSCRISGVTWNFSRCLSSDTHQVKLDNFYENLDKIREDAATNHRIASVLFEETVARLGEHQTSQENVMFLLKSCGTFFPDLSHQERGEFIRKIWEFIDQSRIPSAEDYIALLQARRKSRQCIMNYKSFLDDVKVPVTAGIYEELLYLAAECNLIEEVYKILAEMKEKNFPATETVFNALILAHSRNRDLKNVELVLETMAAANVEPSSATVMELIKAYVENGTLDRALGILRRDGFLLAPEQLMMIVKTSLNSNVEQSFVAGVVKYLPEDILLKRGIHSIVRNLLTELVYEGKWNKALEVLHSLPKPVFHAHEDVDWYGTFLINDMIKKGSSAEDIVAFCGNLITSERNKRALHVAIEIALRRSSPVAVDLLQELSLKEELKPHYFWPLIIRAHEAGGEQAILNVAHQMSKLGAPPDSETINLYILPRLTITLKNVTNAIKILEDCGIKMSQLLTPLASHLLIQRRFQETFDIVKMYQTKVNCDALLSPLVQTHFFCTQSSLLGKIVALFGSRSESPFDFGGRFLMELVTSRTSNVPHEYLGKIIKEFFLCGVKISQMAGDVVEQYLEKASDRQLLATTKQDLRRIVDKKMNNVSRDVGQHITHPRDMTLEELECHLVELEAKKLNTRGVLRRLLQLNVQKNKLERAIEVKKLCDERKVDLSPGMLASIFDLNVKTKNIKEAEWTWLELKRKYPGFAVDEHKVIDFASLLVEMGFLPEAKKVLTMRAATKIRGGTNTLKNVWNLLTNVAQHAAKSGAVNGETRAFLRFLVDLKYCDYHNTLLGPVVREFLFRRDLPKALEEFRAIAERFKKTPLKLELMTLILEISNGKHKAEDFGTTQDALPAMMEEVMAAVSTVHGAPNAQMTLIFALAEGGTDTQLRKLLIDPQIRINQELFQKQCDYLSNAHKVEPLIRLARCTRGLGYLIQEQDMYTMLLNSFVRDNNHEEALMLFDKITEEDELKLSRSFIFDHTDEYA</sequence>
<dbReference type="VEuPathDB" id="VectorBase:LLONM1_003530"/>
<dbReference type="InterPro" id="IPR002885">
    <property type="entry name" value="PPR_rpt"/>
</dbReference>
<accession>A0A1B0CPV6</accession>
<dbReference type="Proteomes" id="UP000092461">
    <property type="component" value="Unassembled WGS sequence"/>
</dbReference>
<dbReference type="Gene3D" id="1.25.40.10">
    <property type="entry name" value="Tetratricopeptide repeat domain"/>
    <property type="match status" value="1"/>
</dbReference>
<reference evidence="5" key="3">
    <citation type="submission" date="2020-05" db="UniProtKB">
        <authorList>
            <consortium name="EnsemblMetazoa"/>
        </authorList>
    </citation>
    <scope>IDENTIFICATION</scope>
    <source>
        <strain evidence="5">Jacobina</strain>
    </source>
</reference>
<organism evidence="5 6">
    <name type="scientific">Lutzomyia longipalpis</name>
    <name type="common">Sand fly</name>
    <dbReference type="NCBI Taxonomy" id="7200"/>
    <lineage>
        <taxon>Eukaryota</taxon>
        <taxon>Metazoa</taxon>
        <taxon>Ecdysozoa</taxon>
        <taxon>Arthropoda</taxon>
        <taxon>Hexapoda</taxon>
        <taxon>Insecta</taxon>
        <taxon>Pterygota</taxon>
        <taxon>Neoptera</taxon>
        <taxon>Endopterygota</taxon>
        <taxon>Diptera</taxon>
        <taxon>Nematocera</taxon>
        <taxon>Psychodoidea</taxon>
        <taxon>Psychodidae</taxon>
        <taxon>Lutzomyia</taxon>
        <taxon>Lutzomyia</taxon>
    </lineage>
</organism>
<dbReference type="PROSITE" id="PS51375">
    <property type="entry name" value="PPR"/>
    <property type="match status" value="1"/>
</dbReference>
<name>A0A1B0CPV6_LUTLO</name>
<evidence type="ECO:0000313" key="6">
    <source>
        <dbReference type="Proteomes" id="UP000092461"/>
    </source>
</evidence>
<proteinExistence type="predicted"/>
<dbReference type="InterPro" id="IPR033490">
    <property type="entry name" value="LRP130"/>
</dbReference>
<feature type="domain" description="PROP1-like PPR" evidence="3">
    <location>
        <begin position="154"/>
        <end position="259"/>
    </location>
</feature>
<evidence type="ECO:0000313" key="5">
    <source>
        <dbReference type="EnsemblMetazoa" id="LLOJ006905-PA"/>
    </source>
</evidence>
<keyword evidence="6" id="KW-1185">Reference proteome</keyword>
<evidence type="ECO:0000259" key="3">
    <source>
        <dbReference type="Pfam" id="PF17177"/>
    </source>
</evidence>
<evidence type="ECO:0000313" key="4">
    <source>
        <dbReference type="EMBL" id="MBC1173858.1"/>
    </source>
</evidence>
<dbReference type="GO" id="GO:0003730">
    <property type="term" value="F:mRNA 3'-UTR binding"/>
    <property type="evidence" value="ECO:0007669"/>
    <property type="project" value="TreeGrafter"/>
</dbReference>
<dbReference type="EMBL" id="AJWK01022678">
    <property type="status" value="NOT_ANNOTATED_CDS"/>
    <property type="molecule type" value="Genomic_DNA"/>
</dbReference>
<dbReference type="EMBL" id="GITU01005155">
    <property type="protein sequence ID" value="MBC1173858.1"/>
    <property type="molecule type" value="Transcribed_RNA"/>
</dbReference>
<dbReference type="Pfam" id="PF01535">
    <property type="entry name" value="PPR"/>
    <property type="match status" value="1"/>
</dbReference>
<reference evidence="4" key="2">
    <citation type="journal article" date="2020" name="BMC">
        <title>Leishmania infection induces a limited differential gene expression in the sand fly midgut.</title>
        <authorList>
            <person name="Coutinho-Abreu I.V."/>
            <person name="Serafim T.D."/>
            <person name="Meneses C."/>
            <person name="Kamhawi S."/>
            <person name="Oliveira F."/>
            <person name="Valenzuela J.G."/>
        </authorList>
    </citation>
    <scope>NUCLEOTIDE SEQUENCE</scope>
    <source>
        <strain evidence="4">Jacobina</strain>
        <tissue evidence="4">Midgut</tissue>
    </source>
</reference>
<reference evidence="6" key="1">
    <citation type="submission" date="2012-05" db="EMBL/GenBank/DDBJ databases">
        <title>Whole Genome Assembly of Lutzomyia longipalpis.</title>
        <authorList>
            <person name="Richards S."/>
            <person name="Qu C."/>
            <person name="Dillon R."/>
            <person name="Worley K."/>
            <person name="Scherer S."/>
            <person name="Batterton M."/>
            <person name="Taylor A."/>
            <person name="Hawes A."/>
            <person name="Hernandez B."/>
            <person name="Kovar C."/>
            <person name="Mandapat C."/>
            <person name="Pham C."/>
            <person name="Qu C."/>
            <person name="Jing C."/>
            <person name="Bess C."/>
            <person name="Bandaranaike D."/>
            <person name="Ngo D."/>
            <person name="Ongeri F."/>
            <person name="Arias F."/>
            <person name="Lara F."/>
            <person name="Weissenberger G."/>
            <person name="Kamau G."/>
            <person name="Han H."/>
            <person name="Shen H."/>
            <person name="Dinh H."/>
            <person name="Khalil I."/>
            <person name="Jones J."/>
            <person name="Shafer J."/>
            <person name="Jayaseelan J."/>
            <person name="Quiroz J."/>
            <person name="Blankenburg K."/>
            <person name="Nguyen L."/>
            <person name="Jackson L."/>
            <person name="Francisco L."/>
            <person name="Tang L.-Y."/>
            <person name="Pu L.-L."/>
            <person name="Perales L."/>
            <person name="Lorensuhewa L."/>
            <person name="Munidasa M."/>
            <person name="Coyle M."/>
            <person name="Taylor M."/>
            <person name="Puazo M."/>
            <person name="Firestine M."/>
            <person name="Scheel M."/>
            <person name="Javaid M."/>
            <person name="Wang M."/>
            <person name="Li M."/>
            <person name="Tabassum N."/>
            <person name="Saada N."/>
            <person name="Osuji N."/>
            <person name="Aqrawi P."/>
            <person name="Fu Q."/>
            <person name="Thornton R."/>
            <person name="Raj R."/>
            <person name="Goodspeed R."/>
            <person name="Mata R."/>
            <person name="Najjar R."/>
            <person name="Gubbala S."/>
            <person name="Lee S."/>
            <person name="Denson S."/>
            <person name="Patil S."/>
            <person name="Macmil S."/>
            <person name="Qi S."/>
            <person name="Matskevitch T."/>
            <person name="Palculict T."/>
            <person name="Mathew T."/>
            <person name="Vee V."/>
            <person name="Velamala V."/>
            <person name="Korchina V."/>
            <person name="Cai W."/>
            <person name="Liu W."/>
            <person name="Dai W."/>
            <person name="Zou X."/>
            <person name="Zhu Y."/>
            <person name="Zhang Y."/>
            <person name="Wu Y.-Q."/>
            <person name="Xin Y."/>
            <person name="Nazarath L."/>
            <person name="Kovar C."/>
            <person name="Han Y."/>
            <person name="Muzny D."/>
            <person name="Gibbs R."/>
        </authorList>
    </citation>
    <scope>NUCLEOTIDE SEQUENCE [LARGE SCALE GENOMIC DNA]</scope>
    <source>
        <strain evidence="6">Jacobina</strain>
    </source>
</reference>
<dbReference type="PANTHER" id="PTHR46669">
    <property type="entry name" value="LEUCINE-RICH PPR MOTIF-CONTAINING PROTEIN, MITOCHONDRIAL"/>
    <property type="match status" value="1"/>
</dbReference>
<dbReference type="GO" id="GO:0070129">
    <property type="term" value="P:regulation of mitochondrial translation"/>
    <property type="evidence" value="ECO:0007669"/>
    <property type="project" value="TreeGrafter"/>
</dbReference>